<evidence type="ECO:0000313" key="2">
    <source>
        <dbReference type="EMBL" id="VYU81141.1"/>
    </source>
</evidence>
<feature type="transmembrane region" description="Helical" evidence="1">
    <location>
        <begin position="47"/>
        <end position="67"/>
    </location>
</feature>
<name>A0A6N3HXL6_KLEOX</name>
<feature type="transmembrane region" description="Helical" evidence="1">
    <location>
        <begin position="12"/>
        <end position="35"/>
    </location>
</feature>
<organism evidence="2">
    <name type="scientific">Klebsiella oxytoca</name>
    <dbReference type="NCBI Taxonomy" id="571"/>
    <lineage>
        <taxon>Bacteria</taxon>
        <taxon>Pseudomonadati</taxon>
        <taxon>Pseudomonadota</taxon>
        <taxon>Gammaproteobacteria</taxon>
        <taxon>Enterobacterales</taxon>
        <taxon>Enterobacteriaceae</taxon>
        <taxon>Klebsiella/Raoultella group</taxon>
        <taxon>Klebsiella</taxon>
    </lineage>
</organism>
<evidence type="ECO:0000256" key="1">
    <source>
        <dbReference type="SAM" id="Phobius"/>
    </source>
</evidence>
<gene>
    <name evidence="2" type="ORF">KOLFYP65_01739</name>
</gene>
<proteinExistence type="predicted"/>
<dbReference type="RefSeq" id="WP_224258998.1">
    <property type="nucleotide sequence ID" value="NZ_CACRTM010000044.1"/>
</dbReference>
<keyword evidence="1" id="KW-1133">Transmembrane helix</keyword>
<sequence>MAASQEMVINMIYLNHHAITITASAVRSTVTAFWFQTHFQRHTMPARVLLIYHLHPDFCVLFALWLLRKTFAAHVVFGGRVDTVRDVFSGHI</sequence>
<dbReference type="EMBL" id="CACRTM010000044">
    <property type="protein sequence ID" value="VYU81141.1"/>
    <property type="molecule type" value="Genomic_DNA"/>
</dbReference>
<accession>A0A6N3HXL6</accession>
<reference evidence="2" key="1">
    <citation type="submission" date="2019-11" db="EMBL/GenBank/DDBJ databases">
        <authorList>
            <person name="Feng L."/>
        </authorList>
    </citation>
    <scope>NUCLEOTIDE SEQUENCE</scope>
    <source>
        <strain evidence="2">KOxytocaLFYP65</strain>
    </source>
</reference>
<dbReference type="AlphaFoldDB" id="A0A6N3HXL6"/>
<protein>
    <submittedName>
        <fullName evidence="2">Uncharacterized protein</fullName>
    </submittedName>
</protein>
<keyword evidence="1" id="KW-0812">Transmembrane</keyword>
<keyword evidence="1" id="KW-0472">Membrane</keyword>